<evidence type="ECO:0000313" key="12">
    <source>
        <dbReference type="EMBL" id="SFA72525.1"/>
    </source>
</evidence>
<dbReference type="EC" id="5.3.3.12" evidence="7"/>
<dbReference type="RefSeq" id="WP_074812184.1">
    <property type="nucleotide sequence ID" value="NZ_FOJX01000001.1"/>
</dbReference>
<dbReference type="AlphaFoldDB" id="A0A1I0V863"/>
<evidence type="ECO:0000313" key="13">
    <source>
        <dbReference type="Proteomes" id="UP000183843"/>
    </source>
</evidence>
<dbReference type="Pfam" id="PF01187">
    <property type="entry name" value="MIF"/>
    <property type="match status" value="1"/>
</dbReference>
<evidence type="ECO:0000256" key="6">
    <source>
        <dbReference type="ARBA" id="ARBA00036823"/>
    </source>
</evidence>
<accession>A0A1I0V863</accession>
<reference evidence="12 13" key="1">
    <citation type="submission" date="2016-10" db="EMBL/GenBank/DDBJ databases">
        <authorList>
            <person name="de Groot N.N."/>
        </authorList>
    </citation>
    <scope>NUCLEOTIDE SEQUENCE [LARGE SCALE GENOMIC DNA]</scope>
    <source>
        <strain evidence="12 13">L14</strain>
    </source>
</reference>
<dbReference type="SUPFAM" id="SSF55331">
    <property type="entry name" value="Tautomerase/MIF"/>
    <property type="match status" value="1"/>
</dbReference>
<sequence>MPMIQVKVTTPLTAEQDVKIHDELTKAVVEVFHKPIDYVMVNVEPDSDLWMAGQKLAKGVYVSACLMGDMKNNDCDAFTARVCELFKQTLGIEGVHVYITFQTINQWGWDGKIL</sequence>
<dbReference type="GO" id="GO:0005125">
    <property type="term" value="F:cytokine activity"/>
    <property type="evidence" value="ECO:0007669"/>
    <property type="project" value="UniProtKB-KW"/>
</dbReference>
<evidence type="ECO:0000256" key="4">
    <source>
        <dbReference type="ARBA" id="ARBA00023235"/>
    </source>
</evidence>
<proteinExistence type="predicted"/>
<dbReference type="GO" id="GO:0005615">
    <property type="term" value="C:extracellular space"/>
    <property type="evidence" value="ECO:0007669"/>
    <property type="project" value="UniProtKB-KW"/>
</dbReference>
<gene>
    <name evidence="12" type="ORF">SAMN05216587_101369</name>
</gene>
<dbReference type="Proteomes" id="UP000183843">
    <property type="component" value="Unassembled WGS sequence"/>
</dbReference>
<comment type="catalytic activity">
    <reaction evidence="5">
        <text>3-phenylpyruvate = enol-phenylpyruvate</text>
        <dbReference type="Rhea" id="RHEA:17097"/>
        <dbReference type="ChEBI" id="CHEBI:16815"/>
        <dbReference type="ChEBI" id="CHEBI:18005"/>
        <dbReference type="EC" id="5.3.2.1"/>
    </reaction>
</comment>
<dbReference type="GO" id="GO:0004167">
    <property type="term" value="F:dopachrome isomerase activity"/>
    <property type="evidence" value="ECO:0007669"/>
    <property type="project" value="UniProtKB-EC"/>
</dbReference>
<dbReference type="PANTHER" id="PTHR11954">
    <property type="entry name" value="D-DOPACHROME DECARBOXYLASE"/>
    <property type="match status" value="1"/>
</dbReference>
<dbReference type="InterPro" id="IPR014347">
    <property type="entry name" value="Tautomerase/MIF_sf"/>
</dbReference>
<protein>
    <recommendedName>
        <fullName evidence="11">L-dopachrome isomerase</fullName>
        <ecNumber evidence="8">5.3.2.1</ecNumber>
        <ecNumber evidence="7">5.3.3.12</ecNumber>
    </recommendedName>
    <alternativeName>
        <fullName evidence="9">L-dopachrome tautomerase</fullName>
    </alternativeName>
    <alternativeName>
        <fullName evidence="10">Phenylpyruvate tautomerase</fullName>
    </alternativeName>
</protein>
<name>A0A1I0V863_SELRU</name>
<dbReference type="Gene3D" id="3.30.429.10">
    <property type="entry name" value="Macrophage Migration Inhibitory Factor"/>
    <property type="match status" value="1"/>
</dbReference>
<organism evidence="12 13">
    <name type="scientific">Selenomonas ruminantium</name>
    <dbReference type="NCBI Taxonomy" id="971"/>
    <lineage>
        <taxon>Bacteria</taxon>
        <taxon>Bacillati</taxon>
        <taxon>Bacillota</taxon>
        <taxon>Negativicutes</taxon>
        <taxon>Selenomonadales</taxon>
        <taxon>Selenomonadaceae</taxon>
        <taxon>Selenomonas</taxon>
    </lineage>
</organism>
<evidence type="ECO:0000256" key="1">
    <source>
        <dbReference type="ARBA" id="ARBA00004613"/>
    </source>
</evidence>
<evidence type="ECO:0000256" key="2">
    <source>
        <dbReference type="ARBA" id="ARBA00022514"/>
    </source>
</evidence>
<evidence type="ECO:0000256" key="8">
    <source>
        <dbReference type="ARBA" id="ARBA00039086"/>
    </source>
</evidence>
<dbReference type="EMBL" id="FOJX01000001">
    <property type="protein sequence ID" value="SFA72525.1"/>
    <property type="molecule type" value="Genomic_DNA"/>
</dbReference>
<evidence type="ECO:0000256" key="10">
    <source>
        <dbReference type="ARBA" id="ARBA00041912"/>
    </source>
</evidence>
<keyword evidence="2" id="KW-0202">Cytokine</keyword>
<dbReference type="InterPro" id="IPR001398">
    <property type="entry name" value="Macrophage_inhib_fac"/>
</dbReference>
<evidence type="ECO:0000256" key="7">
    <source>
        <dbReference type="ARBA" id="ARBA00038932"/>
    </source>
</evidence>
<keyword evidence="12" id="KW-0670">Pyruvate</keyword>
<comment type="catalytic activity">
    <reaction evidence="6">
        <text>L-dopachrome = 5,6-dihydroxyindole-2-carboxylate</text>
        <dbReference type="Rhea" id="RHEA:13041"/>
        <dbReference type="ChEBI" id="CHEBI:16875"/>
        <dbReference type="ChEBI" id="CHEBI:57509"/>
        <dbReference type="EC" id="5.3.3.12"/>
    </reaction>
</comment>
<dbReference type="GO" id="GO:0050178">
    <property type="term" value="F:phenylpyruvate tautomerase activity"/>
    <property type="evidence" value="ECO:0007669"/>
    <property type="project" value="UniProtKB-EC"/>
</dbReference>
<evidence type="ECO:0000256" key="3">
    <source>
        <dbReference type="ARBA" id="ARBA00022525"/>
    </source>
</evidence>
<evidence type="ECO:0000256" key="9">
    <source>
        <dbReference type="ARBA" id="ARBA00041631"/>
    </source>
</evidence>
<dbReference type="EC" id="5.3.2.1" evidence="8"/>
<comment type="subcellular location">
    <subcellularLocation>
        <location evidence="1">Secreted</location>
    </subcellularLocation>
</comment>
<dbReference type="PANTHER" id="PTHR11954:SF6">
    <property type="entry name" value="MACROPHAGE MIGRATION INHIBITORY FACTOR"/>
    <property type="match status" value="1"/>
</dbReference>
<keyword evidence="4" id="KW-0413">Isomerase</keyword>
<evidence type="ECO:0000256" key="11">
    <source>
        <dbReference type="ARBA" id="ARBA00042730"/>
    </source>
</evidence>
<keyword evidence="3" id="KW-0964">Secreted</keyword>
<evidence type="ECO:0000256" key="5">
    <source>
        <dbReference type="ARBA" id="ARBA00036735"/>
    </source>
</evidence>